<comment type="subunit">
    <text evidence="3 12">Monomer.</text>
</comment>
<feature type="binding site" evidence="12">
    <location>
        <position position="284"/>
    </location>
    <ligand>
        <name>Zn(2+)</name>
        <dbReference type="ChEBI" id="CHEBI:29105"/>
    </ligand>
</feature>
<dbReference type="GO" id="GO:0005829">
    <property type="term" value="C:cytosol"/>
    <property type="evidence" value="ECO:0007669"/>
    <property type="project" value="TreeGrafter"/>
</dbReference>
<feature type="binding site" evidence="12">
    <location>
        <position position="30"/>
    </location>
    <ligand>
        <name>Zn(2+)</name>
        <dbReference type="ChEBI" id="CHEBI:29105"/>
    </ligand>
</feature>
<dbReference type="CDD" id="cd00672">
    <property type="entry name" value="CysRS_core"/>
    <property type="match status" value="1"/>
</dbReference>
<dbReference type="EMBL" id="AP012338">
    <property type="protein sequence ID" value="BAM03784.1"/>
    <property type="molecule type" value="Genomic_DNA"/>
</dbReference>
<dbReference type="Pfam" id="PF01406">
    <property type="entry name" value="tRNA-synt_1e"/>
    <property type="match status" value="1"/>
</dbReference>
<keyword evidence="7 12" id="KW-0547">Nucleotide-binding</keyword>
<comment type="subcellular location">
    <subcellularLocation>
        <location evidence="1 12">Cytoplasm</location>
    </subcellularLocation>
</comment>
<feature type="binding site" evidence="12">
    <location>
        <position position="288"/>
    </location>
    <ligand>
        <name>Zn(2+)</name>
        <dbReference type="ChEBI" id="CHEBI:29105"/>
    </ligand>
</feature>
<dbReference type="GO" id="GO:0005524">
    <property type="term" value="F:ATP binding"/>
    <property type="evidence" value="ECO:0007669"/>
    <property type="project" value="UniProtKB-UniRule"/>
</dbReference>
<dbReference type="InterPro" id="IPR009080">
    <property type="entry name" value="tRNAsynth_Ia_anticodon-bd"/>
</dbReference>
<keyword evidence="4 12" id="KW-0963">Cytoplasm</keyword>
<organism evidence="14 15">
    <name type="scientific">Phycisphaera mikurensis (strain NBRC 102666 / KCTC 22515 / FYK2301M01)</name>
    <dbReference type="NCBI Taxonomy" id="1142394"/>
    <lineage>
        <taxon>Bacteria</taxon>
        <taxon>Pseudomonadati</taxon>
        <taxon>Planctomycetota</taxon>
        <taxon>Phycisphaerae</taxon>
        <taxon>Phycisphaerales</taxon>
        <taxon>Phycisphaeraceae</taxon>
        <taxon>Phycisphaera</taxon>
    </lineage>
</organism>
<evidence type="ECO:0000259" key="13">
    <source>
        <dbReference type="SMART" id="SM00840"/>
    </source>
</evidence>
<dbReference type="PATRIC" id="fig|1142394.8.peg.1671"/>
<dbReference type="STRING" id="1142394.PSMK_16250"/>
<comment type="catalytic activity">
    <reaction evidence="12">
        <text>tRNA(Cys) + L-cysteine + ATP = L-cysteinyl-tRNA(Cys) + AMP + diphosphate</text>
        <dbReference type="Rhea" id="RHEA:17773"/>
        <dbReference type="Rhea" id="RHEA-COMP:9661"/>
        <dbReference type="Rhea" id="RHEA-COMP:9679"/>
        <dbReference type="ChEBI" id="CHEBI:30616"/>
        <dbReference type="ChEBI" id="CHEBI:33019"/>
        <dbReference type="ChEBI" id="CHEBI:35235"/>
        <dbReference type="ChEBI" id="CHEBI:78442"/>
        <dbReference type="ChEBI" id="CHEBI:78517"/>
        <dbReference type="ChEBI" id="CHEBI:456215"/>
        <dbReference type="EC" id="6.1.1.16"/>
    </reaction>
</comment>
<feature type="binding site" evidence="12">
    <location>
        <position position="323"/>
    </location>
    <ligand>
        <name>ATP</name>
        <dbReference type="ChEBI" id="CHEBI:30616"/>
    </ligand>
</feature>
<dbReference type="PRINTS" id="PR00983">
    <property type="entry name" value="TRNASYNTHCYS"/>
</dbReference>
<dbReference type="SUPFAM" id="SSF52374">
    <property type="entry name" value="Nucleotidylyl transferase"/>
    <property type="match status" value="1"/>
</dbReference>
<dbReference type="SUPFAM" id="SSF47323">
    <property type="entry name" value="Anticodon-binding domain of a subclass of class I aminoacyl-tRNA synthetases"/>
    <property type="match status" value="1"/>
</dbReference>
<dbReference type="InterPro" id="IPR032678">
    <property type="entry name" value="tRNA-synt_1_cat_dom"/>
</dbReference>
<evidence type="ECO:0000256" key="6">
    <source>
        <dbReference type="ARBA" id="ARBA00022723"/>
    </source>
</evidence>
<keyword evidence="8 12" id="KW-0862">Zinc</keyword>
<dbReference type="Gene3D" id="1.20.120.1910">
    <property type="entry name" value="Cysteine-tRNA ligase, C-terminal anti-codon recognition domain"/>
    <property type="match status" value="1"/>
</dbReference>
<dbReference type="AlphaFoldDB" id="I0IEU6"/>
<dbReference type="InterPro" id="IPR014729">
    <property type="entry name" value="Rossmann-like_a/b/a_fold"/>
</dbReference>
<evidence type="ECO:0000313" key="14">
    <source>
        <dbReference type="EMBL" id="BAM03784.1"/>
    </source>
</evidence>
<evidence type="ECO:0000256" key="3">
    <source>
        <dbReference type="ARBA" id="ARBA00011245"/>
    </source>
</evidence>
<dbReference type="Gene3D" id="3.40.50.620">
    <property type="entry name" value="HUPs"/>
    <property type="match status" value="1"/>
</dbReference>
<dbReference type="KEGG" id="phm:PSMK_16250"/>
<comment type="similarity">
    <text evidence="2 12">Belongs to the class-I aminoacyl-tRNA synthetase family.</text>
</comment>
<dbReference type="InterPro" id="IPR015803">
    <property type="entry name" value="Cys-tRNA-ligase"/>
</dbReference>
<keyword evidence="5 12" id="KW-0436">Ligase</keyword>
<keyword evidence="6 12" id="KW-0479">Metal-binding</keyword>
<evidence type="ECO:0000256" key="4">
    <source>
        <dbReference type="ARBA" id="ARBA00022490"/>
    </source>
</evidence>
<dbReference type="HAMAP" id="MF_00041">
    <property type="entry name" value="Cys_tRNA_synth"/>
    <property type="match status" value="1"/>
</dbReference>
<keyword evidence="15" id="KW-1185">Reference proteome</keyword>
<proteinExistence type="inferred from homology"/>
<keyword evidence="11 12" id="KW-0030">Aminoacyl-tRNA synthetase</keyword>
<dbReference type="GO" id="GO:0004817">
    <property type="term" value="F:cysteine-tRNA ligase activity"/>
    <property type="evidence" value="ECO:0007669"/>
    <property type="project" value="UniProtKB-UniRule"/>
</dbReference>
<comment type="cofactor">
    <cofactor evidence="12">
        <name>Zn(2+)</name>
        <dbReference type="ChEBI" id="CHEBI:29105"/>
    </cofactor>
    <text evidence="12">Binds 1 zinc ion per subunit.</text>
</comment>
<evidence type="ECO:0000256" key="7">
    <source>
        <dbReference type="ARBA" id="ARBA00022741"/>
    </source>
</evidence>
<keyword evidence="10 12" id="KW-0648">Protein biosynthesis</keyword>
<evidence type="ECO:0000256" key="1">
    <source>
        <dbReference type="ARBA" id="ARBA00004496"/>
    </source>
</evidence>
<dbReference type="OrthoDB" id="9815130at2"/>
<dbReference type="Proteomes" id="UP000007881">
    <property type="component" value="Chromosome"/>
</dbReference>
<feature type="short sequence motif" description="'KMSKS' region" evidence="12">
    <location>
        <begin position="320"/>
        <end position="324"/>
    </location>
</feature>
<dbReference type="SMART" id="SM00840">
    <property type="entry name" value="DALR_2"/>
    <property type="match status" value="1"/>
</dbReference>
<dbReference type="GO" id="GO:0008270">
    <property type="term" value="F:zinc ion binding"/>
    <property type="evidence" value="ECO:0007669"/>
    <property type="project" value="UniProtKB-UniRule"/>
</dbReference>
<keyword evidence="9 12" id="KW-0067">ATP-binding</keyword>
<dbReference type="eggNOG" id="COG0215">
    <property type="taxonomic scope" value="Bacteria"/>
</dbReference>
<reference evidence="14 15" key="1">
    <citation type="submission" date="2012-02" db="EMBL/GenBank/DDBJ databases">
        <title>Complete genome sequence of Phycisphaera mikurensis NBRC 102666.</title>
        <authorList>
            <person name="Ankai A."/>
            <person name="Hosoyama A."/>
            <person name="Terui Y."/>
            <person name="Sekine M."/>
            <person name="Fukai R."/>
            <person name="Kato Y."/>
            <person name="Nakamura S."/>
            <person name="Yamada-Narita S."/>
            <person name="Kawakoshi A."/>
            <person name="Fukunaga Y."/>
            <person name="Yamazaki S."/>
            <person name="Fujita N."/>
        </authorList>
    </citation>
    <scope>NUCLEOTIDE SEQUENCE [LARGE SCALE GENOMIC DNA]</scope>
    <source>
        <strain evidence="15">NBRC 102666 / KCTC 22515 / FYK2301M01</strain>
    </source>
</reference>
<evidence type="ECO:0000256" key="2">
    <source>
        <dbReference type="ARBA" id="ARBA00005594"/>
    </source>
</evidence>
<feature type="domain" description="Cysteinyl-tRNA synthetase class Ia DALR" evidence="13">
    <location>
        <begin position="405"/>
        <end position="460"/>
    </location>
</feature>
<evidence type="ECO:0000256" key="10">
    <source>
        <dbReference type="ARBA" id="ARBA00022917"/>
    </source>
</evidence>
<protein>
    <recommendedName>
        <fullName evidence="12">Cysteine--tRNA ligase</fullName>
        <ecNumber evidence="12">6.1.1.16</ecNumber>
    </recommendedName>
    <alternativeName>
        <fullName evidence="12">Cysteinyl-tRNA synthetase</fullName>
        <shortName evidence="12">CysRS</shortName>
    </alternativeName>
</protein>
<dbReference type="PANTHER" id="PTHR10890">
    <property type="entry name" value="CYSTEINYL-TRNA SYNTHETASE"/>
    <property type="match status" value="1"/>
</dbReference>
<dbReference type="InterPro" id="IPR015273">
    <property type="entry name" value="Cys-tRNA-synt_Ia_DALR"/>
</dbReference>
<evidence type="ECO:0000256" key="9">
    <source>
        <dbReference type="ARBA" id="ARBA00022840"/>
    </source>
</evidence>
<evidence type="ECO:0000256" key="12">
    <source>
        <dbReference type="HAMAP-Rule" id="MF_00041"/>
    </source>
</evidence>
<sequence length="510" mass="53954">MVKPRFHNTLTRKLDPLVPIVEGEVSMYSCGPTVYDFAHIGNFRTFLFADVLRRFLEAVGLRVHHVMNLTDVGHMTEDASVDGGGQDKMAAAGERLLAAKKAGQAHAAEVEDPHDPHQVAAFYIAAFKEDAAKLGLRVVADGDQNLPRATENVEAMLELIGRLLGRGHAYVAEDGAAYFRVSSFPAYGALSGNALEDLRGGAGGRVTAGHQAAKEHPADFLLWKPDATHLMKWNPAQLGLTGPAAELGVGYPGWHIECSAMAREALGRDRIDIHTGGEDNIFPHHECEIAQSRCGNGRNGTESFANLWLHSRHLMVDGAKMSKSKGNFLTVRGVLEGGFTGRPVDPAALRLELIRSSYRGQTDFTAKGLRDSASAVAKLRHFAATLPMADAAPAEDVREHPAAHRFLDALADDLNTAGALAAAFAFAAGEPPADAQSAGVLALMDGVLGVLEAAAPARDLAWASGLARSIDAARAAKDYAAADAARAELLGAGFTVKTTAEGTEAEAPLA</sequence>
<dbReference type="PANTHER" id="PTHR10890:SF3">
    <property type="entry name" value="CYSTEINE--TRNA LIGASE, CYTOPLASMIC"/>
    <property type="match status" value="1"/>
</dbReference>
<evidence type="ECO:0000256" key="11">
    <source>
        <dbReference type="ARBA" id="ARBA00023146"/>
    </source>
</evidence>
<dbReference type="EC" id="6.1.1.16" evidence="12"/>
<name>I0IEU6_PHYMF</name>
<feature type="short sequence motif" description="'HIGH' region" evidence="12">
    <location>
        <begin position="32"/>
        <end position="42"/>
    </location>
</feature>
<gene>
    <name evidence="12 14" type="primary">cysS</name>
    <name evidence="14" type="ordered locus">PSMK_16250</name>
</gene>
<dbReference type="GO" id="GO:0006423">
    <property type="term" value="P:cysteinyl-tRNA aminoacylation"/>
    <property type="evidence" value="ECO:0007669"/>
    <property type="project" value="UniProtKB-UniRule"/>
</dbReference>
<evidence type="ECO:0000256" key="5">
    <source>
        <dbReference type="ARBA" id="ARBA00022598"/>
    </source>
</evidence>
<dbReference type="HOGENOM" id="CLU_013528_0_1_0"/>
<evidence type="ECO:0000256" key="8">
    <source>
        <dbReference type="ARBA" id="ARBA00022833"/>
    </source>
</evidence>
<evidence type="ECO:0000313" key="15">
    <source>
        <dbReference type="Proteomes" id="UP000007881"/>
    </source>
</evidence>
<accession>I0IEU6</accession>
<dbReference type="RefSeq" id="WP_014437002.1">
    <property type="nucleotide sequence ID" value="NC_017080.1"/>
</dbReference>
<dbReference type="InterPro" id="IPR024909">
    <property type="entry name" value="Cys-tRNA/MSH_ligase"/>
</dbReference>
<feature type="binding site" evidence="12">
    <location>
        <position position="258"/>
    </location>
    <ligand>
        <name>Zn(2+)</name>
        <dbReference type="ChEBI" id="CHEBI:29105"/>
    </ligand>
</feature>